<dbReference type="PANTHER" id="PTHR12015:SF183">
    <property type="entry name" value="C-C MOTIF CHEMOKINE 3"/>
    <property type="match status" value="1"/>
</dbReference>
<dbReference type="Proteomes" id="UP001046870">
    <property type="component" value="Chromosome 18"/>
</dbReference>
<dbReference type="PANTHER" id="PTHR12015">
    <property type="entry name" value="SMALL INDUCIBLE CYTOKINE A"/>
    <property type="match status" value="1"/>
</dbReference>
<reference evidence="7" key="1">
    <citation type="submission" date="2021-01" db="EMBL/GenBank/DDBJ databases">
        <authorList>
            <person name="Zahm M."/>
            <person name="Roques C."/>
            <person name="Cabau C."/>
            <person name="Klopp C."/>
            <person name="Donnadieu C."/>
            <person name="Jouanno E."/>
            <person name="Lampietro C."/>
            <person name="Louis A."/>
            <person name="Herpin A."/>
            <person name="Echchiki A."/>
            <person name="Berthelot C."/>
            <person name="Parey E."/>
            <person name="Roest-Crollius H."/>
            <person name="Braasch I."/>
            <person name="Postlethwait J."/>
            <person name="Bobe J."/>
            <person name="Montfort J."/>
            <person name="Bouchez O."/>
            <person name="Begum T."/>
            <person name="Mejri S."/>
            <person name="Adams A."/>
            <person name="Chen W.-J."/>
            <person name="Guiguen Y."/>
        </authorList>
    </citation>
    <scope>NUCLEOTIDE SEQUENCE</scope>
    <source>
        <strain evidence="7">YG-15Mar2019-1</strain>
        <tissue evidence="7">Brain</tissue>
    </source>
</reference>
<organism evidence="7 8">
    <name type="scientific">Megalops atlanticus</name>
    <name type="common">Tarpon</name>
    <name type="synonym">Clupea gigantea</name>
    <dbReference type="NCBI Taxonomy" id="7932"/>
    <lineage>
        <taxon>Eukaryota</taxon>
        <taxon>Metazoa</taxon>
        <taxon>Chordata</taxon>
        <taxon>Craniata</taxon>
        <taxon>Vertebrata</taxon>
        <taxon>Euteleostomi</taxon>
        <taxon>Actinopterygii</taxon>
        <taxon>Neopterygii</taxon>
        <taxon>Teleostei</taxon>
        <taxon>Elopiformes</taxon>
        <taxon>Megalopidae</taxon>
        <taxon>Megalops</taxon>
    </lineage>
</organism>
<protein>
    <recommendedName>
        <fullName evidence="6">Chemokine interleukin-8-like domain-containing protein</fullName>
    </recommendedName>
</protein>
<gene>
    <name evidence="7" type="ORF">MATL_G00204200</name>
</gene>
<evidence type="ECO:0000256" key="4">
    <source>
        <dbReference type="ARBA" id="ARBA00022729"/>
    </source>
</evidence>
<sequence>MKPTSLIFSALLLSALCALVFSEHSFGPEKCCFNYVQLKHENSIISYKKTHPGCSQDGLIVKNRRGMELCINPSDEQAQRIMKRLDTESQKPKNN</sequence>
<feature type="chain" id="PRO_5039550761" description="Chemokine interleukin-8-like domain-containing protein" evidence="5">
    <location>
        <begin position="23"/>
        <end position="95"/>
    </location>
</feature>
<evidence type="ECO:0000259" key="6">
    <source>
        <dbReference type="SMART" id="SM00199"/>
    </source>
</evidence>
<dbReference type="SMART" id="SM00199">
    <property type="entry name" value="SCY"/>
    <property type="match status" value="1"/>
</dbReference>
<accession>A0A9D3SYL0</accession>
<name>A0A9D3SYL0_MEGAT</name>
<feature type="signal peptide" evidence="5">
    <location>
        <begin position="1"/>
        <end position="22"/>
    </location>
</feature>
<dbReference type="AlphaFoldDB" id="A0A9D3SYL0"/>
<evidence type="ECO:0000313" key="7">
    <source>
        <dbReference type="EMBL" id="KAG7460937.1"/>
    </source>
</evidence>
<evidence type="ECO:0000256" key="5">
    <source>
        <dbReference type="SAM" id="SignalP"/>
    </source>
</evidence>
<dbReference type="CDD" id="cd00272">
    <property type="entry name" value="Chemokine_CC"/>
    <property type="match status" value="1"/>
</dbReference>
<comment type="caution">
    <text evidence="7">The sequence shown here is derived from an EMBL/GenBank/DDBJ whole genome shotgun (WGS) entry which is preliminary data.</text>
</comment>
<dbReference type="InterPro" id="IPR001811">
    <property type="entry name" value="Chemokine_IL8-like_dom"/>
</dbReference>
<evidence type="ECO:0000256" key="2">
    <source>
        <dbReference type="ARBA" id="ARBA00022514"/>
    </source>
</evidence>
<dbReference type="InterPro" id="IPR036048">
    <property type="entry name" value="Interleukin_8-like_sf"/>
</dbReference>
<dbReference type="Gene3D" id="2.40.50.40">
    <property type="match status" value="1"/>
</dbReference>
<keyword evidence="8" id="KW-1185">Reference proteome</keyword>
<comment type="subcellular location">
    <subcellularLocation>
        <location evidence="1">Secreted</location>
    </subcellularLocation>
</comment>
<dbReference type="OrthoDB" id="9447832at2759"/>
<evidence type="ECO:0000256" key="3">
    <source>
        <dbReference type="ARBA" id="ARBA00022525"/>
    </source>
</evidence>
<dbReference type="SUPFAM" id="SSF54117">
    <property type="entry name" value="Interleukin 8-like chemokines"/>
    <property type="match status" value="1"/>
</dbReference>
<dbReference type="InterPro" id="IPR039809">
    <property type="entry name" value="Chemokine_b/g/d"/>
</dbReference>
<keyword evidence="4 5" id="KW-0732">Signal</keyword>
<dbReference type="GO" id="GO:0005615">
    <property type="term" value="C:extracellular space"/>
    <property type="evidence" value="ECO:0007669"/>
    <property type="project" value="UniProtKB-KW"/>
</dbReference>
<evidence type="ECO:0000313" key="8">
    <source>
        <dbReference type="Proteomes" id="UP001046870"/>
    </source>
</evidence>
<dbReference type="GO" id="GO:0008009">
    <property type="term" value="F:chemokine activity"/>
    <property type="evidence" value="ECO:0007669"/>
    <property type="project" value="InterPro"/>
</dbReference>
<dbReference type="EMBL" id="JAFDVH010000018">
    <property type="protein sequence ID" value="KAG7460937.1"/>
    <property type="molecule type" value="Genomic_DNA"/>
</dbReference>
<keyword evidence="3" id="KW-0964">Secreted</keyword>
<proteinExistence type="predicted"/>
<feature type="domain" description="Chemokine interleukin-8-like" evidence="6">
    <location>
        <begin position="28"/>
        <end position="85"/>
    </location>
</feature>
<evidence type="ECO:0000256" key="1">
    <source>
        <dbReference type="ARBA" id="ARBA00004613"/>
    </source>
</evidence>
<dbReference type="GO" id="GO:0006955">
    <property type="term" value="P:immune response"/>
    <property type="evidence" value="ECO:0007669"/>
    <property type="project" value="InterPro"/>
</dbReference>
<keyword evidence="2" id="KW-0202">Cytokine</keyword>
<dbReference type="Pfam" id="PF00048">
    <property type="entry name" value="IL8"/>
    <property type="match status" value="1"/>
</dbReference>